<evidence type="ECO:0000256" key="1">
    <source>
        <dbReference type="SAM" id="SignalP"/>
    </source>
</evidence>
<dbReference type="PANTHER" id="PTHR34853">
    <property type="match status" value="1"/>
</dbReference>
<sequence length="480" mass="51585">MRVSLRSSLLGALIGLNVSQAQNISSSTTCGQQCQTLATTASSWEAEQHASTDFDFYTVPSNFSSTLPAGSLLQVERVTNLSTYSVPSGLTMSRIIYTTADHNGTILPTSAYILWPYAPLASAGLKKNQFPFVGWTHGTSGFFGHCAPSNYRNLQYHFMAPFLLALQGMAVVAPDYAGLGIDRLPNGQRIGHQWINGPAQATDLANAIIAARKAFPAQLPANGPFVNMGHSQGGTAAWAFSERMATKPLAGFKGTVAIAPPTRQFELLAQILADPGHAEAPILAGQQPALIAAVTAAFPSYNFSGMTPLSYDRWMNVLAPLSGCLPTETLAFADVPAAQLAQPGWNTHPTVQQYANISQNGRKKFKGPLLIVGGGSDMIVSITQMTSAVNDTCSMLKQQGWKESLEFVKYEGMNHFPVIQASSMRWLPWLKDRLSGKSVAGTGCVKSVVDGFRTDDTVDSVAPNFLLEWASPQEGWKYTL</sequence>
<name>A0AA38XM19_9EURO</name>
<dbReference type="PANTHER" id="PTHR34853:SF1">
    <property type="entry name" value="LIPASE 5"/>
    <property type="match status" value="1"/>
</dbReference>
<dbReference type="Proteomes" id="UP001172673">
    <property type="component" value="Unassembled WGS sequence"/>
</dbReference>
<dbReference type="AlphaFoldDB" id="A0AA38XM19"/>
<dbReference type="Gene3D" id="3.40.50.1820">
    <property type="entry name" value="alpha/beta hydrolase"/>
    <property type="match status" value="2"/>
</dbReference>
<reference evidence="2" key="1">
    <citation type="submission" date="2022-10" db="EMBL/GenBank/DDBJ databases">
        <title>Culturing micro-colonial fungi from biological soil crusts in the Mojave desert and describing Neophaeococcomyces mojavensis, and introducing the new genera and species Taxawa tesnikishii.</title>
        <authorList>
            <person name="Kurbessoian T."/>
            <person name="Stajich J.E."/>
        </authorList>
    </citation>
    <scope>NUCLEOTIDE SEQUENCE</scope>
    <source>
        <strain evidence="2">TK_41</strain>
    </source>
</reference>
<dbReference type="InterPro" id="IPR029058">
    <property type="entry name" value="AB_hydrolase_fold"/>
</dbReference>
<evidence type="ECO:0008006" key="4">
    <source>
        <dbReference type="Google" id="ProtNLM"/>
    </source>
</evidence>
<dbReference type="SUPFAM" id="SSF53474">
    <property type="entry name" value="alpha/beta-Hydrolases"/>
    <property type="match status" value="1"/>
</dbReference>
<evidence type="ECO:0000313" key="2">
    <source>
        <dbReference type="EMBL" id="KAJ9615916.1"/>
    </source>
</evidence>
<protein>
    <recommendedName>
        <fullName evidence="4">Secretory lipase</fullName>
    </recommendedName>
</protein>
<dbReference type="InterPro" id="IPR005152">
    <property type="entry name" value="Lipase_secreted"/>
</dbReference>
<proteinExistence type="predicted"/>
<accession>A0AA38XM19</accession>
<feature type="signal peptide" evidence="1">
    <location>
        <begin position="1"/>
        <end position="21"/>
    </location>
</feature>
<keyword evidence="1" id="KW-0732">Signal</keyword>
<dbReference type="GO" id="GO:0016042">
    <property type="term" value="P:lipid catabolic process"/>
    <property type="evidence" value="ECO:0007669"/>
    <property type="project" value="InterPro"/>
</dbReference>
<dbReference type="PIRSF" id="PIRSF029171">
    <property type="entry name" value="Esterase_LipA"/>
    <property type="match status" value="1"/>
</dbReference>
<keyword evidence="3" id="KW-1185">Reference proteome</keyword>
<organism evidence="2 3">
    <name type="scientific">Cladophialophora chaetospira</name>
    <dbReference type="NCBI Taxonomy" id="386627"/>
    <lineage>
        <taxon>Eukaryota</taxon>
        <taxon>Fungi</taxon>
        <taxon>Dikarya</taxon>
        <taxon>Ascomycota</taxon>
        <taxon>Pezizomycotina</taxon>
        <taxon>Eurotiomycetes</taxon>
        <taxon>Chaetothyriomycetidae</taxon>
        <taxon>Chaetothyriales</taxon>
        <taxon>Herpotrichiellaceae</taxon>
        <taxon>Cladophialophora</taxon>
    </lineage>
</organism>
<feature type="chain" id="PRO_5041234222" description="Secretory lipase" evidence="1">
    <location>
        <begin position="22"/>
        <end position="480"/>
    </location>
</feature>
<evidence type="ECO:0000313" key="3">
    <source>
        <dbReference type="Proteomes" id="UP001172673"/>
    </source>
</evidence>
<dbReference type="EMBL" id="JAPDRK010000002">
    <property type="protein sequence ID" value="KAJ9615916.1"/>
    <property type="molecule type" value="Genomic_DNA"/>
</dbReference>
<comment type="caution">
    <text evidence="2">The sequence shown here is derived from an EMBL/GenBank/DDBJ whole genome shotgun (WGS) entry which is preliminary data.</text>
</comment>
<dbReference type="GO" id="GO:0004806">
    <property type="term" value="F:triacylglycerol lipase activity"/>
    <property type="evidence" value="ECO:0007669"/>
    <property type="project" value="InterPro"/>
</dbReference>
<gene>
    <name evidence="2" type="ORF">H2200_001993</name>
</gene>